<evidence type="ECO:0000313" key="3">
    <source>
        <dbReference type="EMBL" id="WRL44265.1"/>
    </source>
</evidence>
<proteinExistence type="predicted"/>
<feature type="domain" description="PpiC" evidence="2">
    <location>
        <begin position="124"/>
        <end position="235"/>
    </location>
</feature>
<evidence type="ECO:0000259" key="2">
    <source>
        <dbReference type="Pfam" id="PF13145"/>
    </source>
</evidence>
<reference evidence="3 4" key="1">
    <citation type="submission" date="2023-12" db="EMBL/GenBank/DDBJ databases">
        <title>A. evansii MAY27, complete genome.</title>
        <authorList>
            <person name="Wang Y."/>
        </authorList>
    </citation>
    <scope>NUCLEOTIDE SEQUENCE [LARGE SCALE GENOMIC DNA]</scope>
    <source>
        <strain evidence="3 4">MAY27</strain>
    </source>
</reference>
<dbReference type="EC" id="5.2.1.8" evidence="3"/>
<dbReference type="Gene3D" id="1.10.8.1040">
    <property type="match status" value="1"/>
</dbReference>
<evidence type="ECO:0000256" key="1">
    <source>
        <dbReference type="SAM" id="SignalP"/>
    </source>
</evidence>
<protein>
    <submittedName>
        <fullName evidence="3">EpsD family peptidyl-prolyl cis-trans isomerase</fullName>
        <ecNumber evidence="3">5.2.1.8</ecNumber>
    </submittedName>
</protein>
<feature type="chain" id="PRO_5046763336" evidence="1">
    <location>
        <begin position="20"/>
        <end position="310"/>
    </location>
</feature>
<keyword evidence="1" id="KW-0732">Signal</keyword>
<dbReference type="SUPFAM" id="SSF109998">
    <property type="entry name" value="Triger factor/SurA peptide-binding domain-like"/>
    <property type="match status" value="1"/>
</dbReference>
<dbReference type="Pfam" id="PF13145">
    <property type="entry name" value="Rotamase_2"/>
    <property type="match status" value="1"/>
</dbReference>
<dbReference type="EMBL" id="CP141259">
    <property type="protein sequence ID" value="WRL44265.1"/>
    <property type="molecule type" value="Genomic_DNA"/>
</dbReference>
<dbReference type="InterPro" id="IPR014274">
    <property type="entry name" value="PPIase_EpsD"/>
</dbReference>
<name>A0ABZ1AEH6_AROEV</name>
<feature type="signal peptide" evidence="1">
    <location>
        <begin position="1"/>
        <end position="19"/>
    </location>
</feature>
<sequence>MMKQFRTSLGMPLLALALAGCGAKSDTPIASQVAARVGSYEITVHQVNAELARLGGIAGEQVKQASGAILERLIDQELLVAQAEEQKIDRDPTVMAALDAARREVVARAYVERIAAQVAEPQTSEVEAFYRDNPVLFSKRRIYALRELRVAVPAGREADLRAAADKAASLDDIVAWLRRENLSFKADSALKPAEELPLDLVKQLAKMKDGEIGLLASAGVVAVIQIAASREQPIDAVGAAPFIERYLTNLKKQALAREELGRLRDRTSIQYVGDFASPLANGATAVAGPAIASGAALSQATLDKGAGGLK</sequence>
<organism evidence="3 4">
    <name type="scientific">Aromatoleum evansii</name>
    <name type="common">Azoarcus evansii</name>
    <dbReference type="NCBI Taxonomy" id="59406"/>
    <lineage>
        <taxon>Bacteria</taxon>
        <taxon>Pseudomonadati</taxon>
        <taxon>Pseudomonadota</taxon>
        <taxon>Betaproteobacteria</taxon>
        <taxon>Rhodocyclales</taxon>
        <taxon>Rhodocyclaceae</taxon>
        <taxon>Aromatoleum</taxon>
    </lineage>
</organism>
<gene>
    <name evidence="3" type="ORF">U5817_13710</name>
</gene>
<dbReference type="InterPro" id="IPR000297">
    <property type="entry name" value="PPIase_PpiC"/>
</dbReference>
<accession>A0ABZ1AEH6</accession>
<evidence type="ECO:0000313" key="4">
    <source>
        <dbReference type="Proteomes" id="UP001626593"/>
    </source>
</evidence>
<dbReference type="InterPro" id="IPR027304">
    <property type="entry name" value="Trigger_fact/SurA_dom_sf"/>
</dbReference>
<dbReference type="GO" id="GO:0003755">
    <property type="term" value="F:peptidyl-prolyl cis-trans isomerase activity"/>
    <property type="evidence" value="ECO:0007669"/>
    <property type="project" value="UniProtKB-EC"/>
</dbReference>
<dbReference type="NCBIfam" id="TIGR02925">
    <property type="entry name" value="cis_trans_EpsD"/>
    <property type="match status" value="1"/>
</dbReference>
<dbReference type="Proteomes" id="UP001626593">
    <property type="component" value="Chromosome"/>
</dbReference>
<dbReference type="RefSeq" id="WP_407277713.1">
    <property type="nucleotide sequence ID" value="NZ_CP141259.1"/>
</dbReference>
<keyword evidence="3" id="KW-0413">Isomerase</keyword>
<dbReference type="PROSITE" id="PS51257">
    <property type="entry name" value="PROKAR_LIPOPROTEIN"/>
    <property type="match status" value="1"/>
</dbReference>
<keyword evidence="4" id="KW-1185">Reference proteome</keyword>